<keyword evidence="1 2" id="KW-0238">DNA-binding</keyword>
<dbReference type="GO" id="GO:0009295">
    <property type="term" value="C:nucleoid"/>
    <property type="evidence" value="ECO:0007669"/>
    <property type="project" value="TreeGrafter"/>
</dbReference>
<dbReference type="Gene3D" id="2.40.50.140">
    <property type="entry name" value="Nucleic acid-binding proteins"/>
    <property type="match status" value="1"/>
</dbReference>
<comment type="subunit">
    <text evidence="2">Homotetramer.</text>
</comment>
<gene>
    <name evidence="4" type="primary">ssb</name>
    <name evidence="4" type="ORF">FOF46_01145</name>
</gene>
<dbReference type="GO" id="GO:0003697">
    <property type="term" value="F:single-stranded DNA binding"/>
    <property type="evidence" value="ECO:0007669"/>
    <property type="project" value="UniProtKB-UniRule"/>
</dbReference>
<evidence type="ECO:0000313" key="4">
    <source>
        <dbReference type="EMBL" id="TSE11263.1"/>
    </source>
</evidence>
<dbReference type="PIRSF" id="PIRSF002070">
    <property type="entry name" value="SSB"/>
    <property type="match status" value="1"/>
</dbReference>
<dbReference type="Proteomes" id="UP000318833">
    <property type="component" value="Unassembled WGS sequence"/>
</dbReference>
<dbReference type="PANTHER" id="PTHR10302:SF0">
    <property type="entry name" value="SINGLE-STRANDED DNA-BINDING PROTEIN, MITOCHONDRIAL"/>
    <property type="match status" value="1"/>
</dbReference>
<dbReference type="HAMAP" id="MF_00984">
    <property type="entry name" value="SSB"/>
    <property type="match status" value="1"/>
</dbReference>
<dbReference type="RefSeq" id="WP_143915187.1">
    <property type="nucleotide sequence ID" value="NZ_CANMXV010000003.1"/>
</dbReference>
<dbReference type="EMBL" id="VLNR01000002">
    <property type="protein sequence ID" value="TSE11263.1"/>
    <property type="molecule type" value="Genomic_DNA"/>
</dbReference>
<evidence type="ECO:0000256" key="3">
    <source>
        <dbReference type="PIRNR" id="PIRNR002070"/>
    </source>
</evidence>
<dbReference type="PROSITE" id="PS50935">
    <property type="entry name" value="SSB"/>
    <property type="match status" value="1"/>
</dbReference>
<comment type="caution">
    <text evidence="2">Lacks conserved residue(s) required for the propagation of feature annotation.</text>
</comment>
<dbReference type="InterPro" id="IPR000424">
    <property type="entry name" value="Primosome_PriB/ssb"/>
</dbReference>
<dbReference type="CDD" id="cd04496">
    <property type="entry name" value="SSB_OBF"/>
    <property type="match status" value="1"/>
</dbReference>
<dbReference type="GO" id="GO:0006260">
    <property type="term" value="P:DNA replication"/>
    <property type="evidence" value="ECO:0007669"/>
    <property type="project" value="InterPro"/>
</dbReference>
<dbReference type="InterPro" id="IPR012340">
    <property type="entry name" value="NA-bd_OB-fold"/>
</dbReference>
<accession>A0A554VRH5</accession>
<dbReference type="PANTHER" id="PTHR10302">
    <property type="entry name" value="SINGLE-STRANDED DNA-BINDING PROTEIN"/>
    <property type="match status" value="1"/>
</dbReference>
<name>A0A554VRH5_9FLAO</name>
<sequence length="124" mass="13864">MLNKVMLIGNVGNAPEKNTTKSGNEVSSFSLATSENYKDKTSGERVTKTEWHKISAFGKIAEILNKYVTKGSKIYIEGKNKTSSYEKNGVTHYTTKVEVSDFAFLGDKRTAEKEEKNDDLPFDD</sequence>
<evidence type="ECO:0000256" key="1">
    <source>
        <dbReference type="ARBA" id="ARBA00023125"/>
    </source>
</evidence>
<evidence type="ECO:0000313" key="5">
    <source>
        <dbReference type="Proteomes" id="UP000318833"/>
    </source>
</evidence>
<dbReference type="Pfam" id="PF00436">
    <property type="entry name" value="SSB"/>
    <property type="match status" value="1"/>
</dbReference>
<keyword evidence="5" id="KW-1185">Reference proteome</keyword>
<protein>
    <recommendedName>
        <fullName evidence="2 3">Single-stranded DNA-binding protein</fullName>
        <shortName evidence="2">SSB</shortName>
    </recommendedName>
</protein>
<dbReference type="SUPFAM" id="SSF50249">
    <property type="entry name" value="Nucleic acid-binding proteins"/>
    <property type="match status" value="1"/>
</dbReference>
<reference evidence="4 5" key="1">
    <citation type="submission" date="2019-07" db="EMBL/GenBank/DDBJ databases">
        <title>The draft genome sequence of Aquimarina algiphila M91.</title>
        <authorList>
            <person name="Meng X."/>
        </authorList>
    </citation>
    <scope>NUCLEOTIDE SEQUENCE [LARGE SCALE GENOMIC DNA]</scope>
    <source>
        <strain evidence="4 5">M91</strain>
    </source>
</reference>
<dbReference type="NCBIfam" id="TIGR00621">
    <property type="entry name" value="ssb"/>
    <property type="match status" value="1"/>
</dbReference>
<dbReference type="AlphaFoldDB" id="A0A554VRH5"/>
<dbReference type="OrthoDB" id="9809878at2"/>
<dbReference type="InterPro" id="IPR011344">
    <property type="entry name" value="ssDNA-bd"/>
</dbReference>
<comment type="caution">
    <text evidence="4">The sequence shown here is derived from an EMBL/GenBank/DDBJ whole genome shotgun (WGS) entry which is preliminary data.</text>
</comment>
<organism evidence="4 5">
    <name type="scientific">Aquimarina algiphila</name>
    <dbReference type="NCBI Taxonomy" id="2047982"/>
    <lineage>
        <taxon>Bacteria</taxon>
        <taxon>Pseudomonadati</taxon>
        <taxon>Bacteroidota</taxon>
        <taxon>Flavobacteriia</taxon>
        <taxon>Flavobacteriales</taxon>
        <taxon>Flavobacteriaceae</taxon>
        <taxon>Aquimarina</taxon>
    </lineage>
</organism>
<evidence type="ECO:0000256" key="2">
    <source>
        <dbReference type="HAMAP-Rule" id="MF_00984"/>
    </source>
</evidence>
<proteinExistence type="inferred from homology"/>